<feature type="compositionally biased region" description="Basic and acidic residues" evidence="1">
    <location>
        <begin position="174"/>
        <end position="184"/>
    </location>
</feature>
<dbReference type="PANTHER" id="PTHR22306">
    <property type="entry name" value="CHROMOSOME 7 OPEN READING FRAME 50"/>
    <property type="match status" value="1"/>
</dbReference>
<dbReference type="RefSeq" id="XP_009048030.1">
    <property type="nucleotide sequence ID" value="XM_009049782.1"/>
</dbReference>
<accession>V4B1X7</accession>
<dbReference type="STRING" id="225164.V4B1X7"/>
<evidence type="ECO:0000256" key="1">
    <source>
        <dbReference type="SAM" id="MobiDB-lite"/>
    </source>
</evidence>
<evidence type="ECO:0000259" key="2">
    <source>
        <dbReference type="Pfam" id="PF10180"/>
    </source>
</evidence>
<feature type="region of interest" description="Disordered" evidence="1">
    <location>
        <begin position="162"/>
        <end position="184"/>
    </location>
</feature>
<dbReference type="InterPro" id="IPR019327">
    <property type="entry name" value="WKF"/>
</dbReference>
<dbReference type="OMA" id="CWAENRS"/>
<gene>
    <name evidence="3" type="ORF">LOTGIDRAFT_230679</name>
</gene>
<dbReference type="HOGENOM" id="CLU_091382_0_0_1"/>
<dbReference type="PANTHER" id="PTHR22306:SF2">
    <property type="entry name" value="CHROMOSOME 7 OPEN READING FRAME 50"/>
    <property type="match status" value="1"/>
</dbReference>
<feature type="compositionally biased region" description="Basic and acidic residues" evidence="1">
    <location>
        <begin position="1"/>
        <end position="36"/>
    </location>
</feature>
<dbReference type="AlphaFoldDB" id="V4B1X7"/>
<dbReference type="OrthoDB" id="10261563at2759"/>
<feature type="compositionally biased region" description="Acidic residues" evidence="1">
    <location>
        <begin position="37"/>
        <end position="53"/>
    </location>
</feature>
<feature type="domain" description="WKF" evidence="2">
    <location>
        <begin position="100"/>
        <end position="161"/>
    </location>
</feature>
<keyword evidence="4" id="KW-1185">Reference proteome</keyword>
<reference evidence="3 4" key="1">
    <citation type="journal article" date="2013" name="Nature">
        <title>Insights into bilaterian evolution from three spiralian genomes.</title>
        <authorList>
            <person name="Simakov O."/>
            <person name="Marletaz F."/>
            <person name="Cho S.J."/>
            <person name="Edsinger-Gonzales E."/>
            <person name="Havlak P."/>
            <person name="Hellsten U."/>
            <person name="Kuo D.H."/>
            <person name="Larsson T."/>
            <person name="Lv J."/>
            <person name="Arendt D."/>
            <person name="Savage R."/>
            <person name="Osoegawa K."/>
            <person name="de Jong P."/>
            <person name="Grimwood J."/>
            <person name="Chapman J.A."/>
            <person name="Shapiro H."/>
            <person name="Aerts A."/>
            <person name="Otillar R.P."/>
            <person name="Terry A.Y."/>
            <person name="Boore J.L."/>
            <person name="Grigoriev I.V."/>
            <person name="Lindberg D.R."/>
            <person name="Seaver E.C."/>
            <person name="Weisblat D.A."/>
            <person name="Putnam N.H."/>
            <person name="Rokhsar D.S."/>
        </authorList>
    </citation>
    <scope>NUCLEOTIDE SEQUENCE [LARGE SCALE GENOMIC DNA]</scope>
</reference>
<evidence type="ECO:0000313" key="3">
    <source>
        <dbReference type="EMBL" id="ESP01396.1"/>
    </source>
</evidence>
<feature type="region of interest" description="Disordered" evidence="1">
    <location>
        <begin position="1"/>
        <end position="94"/>
    </location>
</feature>
<dbReference type="CTD" id="20248369"/>
<dbReference type="Proteomes" id="UP000030746">
    <property type="component" value="Unassembled WGS sequence"/>
</dbReference>
<sequence>MTKRKLSDTDDSNPKKHYQEIREETKPKKAQKKEINFDDDADGVDLVEQDGQDESERPKDRFPNQIPVKRTKKRKQTKGEATKPPTTKPNPDQRVKLALKYLKTWYKHRDEWKFQKVRQMCLLQHMYDQTQISDKYFKRLLAYLEGLTGASKEKTIKEAGQILVENDSEGESEDKDKESEKTDVQIRRERATQILRILS</sequence>
<protein>
    <recommendedName>
        <fullName evidence="2">WKF domain-containing protein</fullName>
    </recommendedName>
</protein>
<proteinExistence type="predicted"/>
<organism evidence="3 4">
    <name type="scientific">Lottia gigantea</name>
    <name type="common">Giant owl limpet</name>
    <dbReference type="NCBI Taxonomy" id="225164"/>
    <lineage>
        <taxon>Eukaryota</taxon>
        <taxon>Metazoa</taxon>
        <taxon>Spiralia</taxon>
        <taxon>Lophotrochozoa</taxon>
        <taxon>Mollusca</taxon>
        <taxon>Gastropoda</taxon>
        <taxon>Patellogastropoda</taxon>
        <taxon>Lottioidea</taxon>
        <taxon>Lottiidae</taxon>
        <taxon>Lottia</taxon>
    </lineage>
</organism>
<dbReference type="GeneID" id="20248369"/>
<evidence type="ECO:0000313" key="4">
    <source>
        <dbReference type="Proteomes" id="UP000030746"/>
    </source>
</evidence>
<dbReference type="EMBL" id="KB200521">
    <property type="protein sequence ID" value="ESP01396.1"/>
    <property type="molecule type" value="Genomic_DNA"/>
</dbReference>
<dbReference type="Pfam" id="PF10180">
    <property type="entry name" value="WKF"/>
    <property type="match status" value="1"/>
</dbReference>
<name>V4B1X7_LOTGI</name>
<dbReference type="KEGG" id="lgi:LOTGIDRAFT_230679"/>